<evidence type="ECO:0000313" key="4">
    <source>
        <dbReference type="EMBL" id="MBL0764677.1"/>
    </source>
</evidence>
<accession>A0A937A6N9</accession>
<gene>
    <name evidence="4" type="ORF">JKP34_05400</name>
</gene>
<organism evidence="4 5">
    <name type="scientific">Marivirga atlantica</name>
    <dbReference type="NCBI Taxonomy" id="1548457"/>
    <lineage>
        <taxon>Bacteria</taxon>
        <taxon>Pseudomonadati</taxon>
        <taxon>Bacteroidota</taxon>
        <taxon>Cytophagia</taxon>
        <taxon>Cytophagales</taxon>
        <taxon>Marivirgaceae</taxon>
        <taxon>Marivirga</taxon>
    </lineage>
</organism>
<proteinExistence type="predicted"/>
<evidence type="ECO:0000256" key="2">
    <source>
        <dbReference type="SAM" id="SignalP"/>
    </source>
</evidence>
<evidence type="ECO:0000313" key="5">
    <source>
        <dbReference type="Proteomes" id="UP000642920"/>
    </source>
</evidence>
<dbReference type="SUPFAM" id="SSF56925">
    <property type="entry name" value="OMPA-like"/>
    <property type="match status" value="1"/>
</dbReference>
<protein>
    <submittedName>
        <fullName evidence="4">Porin family protein</fullName>
    </submittedName>
</protein>
<feature type="signal peptide" evidence="2">
    <location>
        <begin position="1"/>
        <end position="19"/>
    </location>
</feature>
<dbReference type="AlphaFoldDB" id="A0A937A6N9"/>
<reference evidence="4" key="1">
    <citation type="submission" date="2021-01" db="EMBL/GenBank/DDBJ databases">
        <title>Marivirga sp. nov., isolated from intertidal surface sediments.</title>
        <authorList>
            <person name="Zhang M."/>
        </authorList>
    </citation>
    <scope>NUCLEOTIDE SEQUENCE</scope>
    <source>
        <strain evidence="4">SM1354</strain>
    </source>
</reference>
<feature type="domain" description="Outer membrane protein beta-barrel" evidence="3">
    <location>
        <begin position="9"/>
        <end position="195"/>
    </location>
</feature>
<dbReference type="RefSeq" id="WP_201918468.1">
    <property type="nucleotide sequence ID" value="NZ_JAERQG010000001.1"/>
</dbReference>
<comment type="caution">
    <text evidence="4">The sequence shown here is derived from an EMBL/GenBank/DDBJ whole genome shotgun (WGS) entry which is preliminary data.</text>
</comment>
<dbReference type="Proteomes" id="UP000642920">
    <property type="component" value="Unassembled WGS sequence"/>
</dbReference>
<dbReference type="Pfam" id="PF13505">
    <property type="entry name" value="OMP_b-brl"/>
    <property type="match status" value="1"/>
</dbReference>
<evidence type="ECO:0000256" key="1">
    <source>
        <dbReference type="ARBA" id="ARBA00022729"/>
    </source>
</evidence>
<evidence type="ECO:0000259" key="3">
    <source>
        <dbReference type="Pfam" id="PF13505"/>
    </source>
</evidence>
<name>A0A937A6N9_9BACT</name>
<dbReference type="Gene3D" id="2.40.160.20">
    <property type="match status" value="1"/>
</dbReference>
<keyword evidence="1 2" id="KW-0732">Signal</keyword>
<keyword evidence="5" id="KW-1185">Reference proteome</keyword>
<feature type="chain" id="PRO_5037704191" evidence="2">
    <location>
        <begin position="20"/>
        <end position="207"/>
    </location>
</feature>
<dbReference type="InterPro" id="IPR011250">
    <property type="entry name" value="OMP/PagP_B-barrel"/>
</dbReference>
<dbReference type="InterPro" id="IPR027385">
    <property type="entry name" value="Beta-barrel_OMP"/>
</dbReference>
<dbReference type="EMBL" id="JAERQG010000001">
    <property type="protein sequence ID" value="MBL0764677.1"/>
    <property type="molecule type" value="Genomic_DNA"/>
</dbReference>
<sequence>MKKLIFAGVFFLAAFSLKAQTSSGDLFVGGGFQFTTSGGEVTNGATTTQKANTFSLGFTPKVGYFVSDKLAVGAGIGYVSSRTTQPNDDYTASSTISFSPFARVYMPANEQINFYGQGSVGIGIGNSKQVVGATETDTGDITTFNFGAGVGVAFFPSEHINIDFGFNLINFRAENDTDPNNDVEDKTNTFNFGLSTFSPSIGINYFF</sequence>